<dbReference type="EnsemblPlants" id="AET1Gv20497400.1">
    <property type="protein sequence ID" value="AET1Gv20497400.1"/>
    <property type="gene ID" value="AET1Gv20497400"/>
</dbReference>
<proteinExistence type="predicted"/>
<accession>A0A452YQ49</accession>
<organism evidence="1 2">
    <name type="scientific">Aegilops tauschii subsp. strangulata</name>
    <name type="common">Goatgrass</name>
    <dbReference type="NCBI Taxonomy" id="200361"/>
    <lineage>
        <taxon>Eukaryota</taxon>
        <taxon>Viridiplantae</taxon>
        <taxon>Streptophyta</taxon>
        <taxon>Embryophyta</taxon>
        <taxon>Tracheophyta</taxon>
        <taxon>Spermatophyta</taxon>
        <taxon>Magnoliopsida</taxon>
        <taxon>Liliopsida</taxon>
        <taxon>Poales</taxon>
        <taxon>Poaceae</taxon>
        <taxon>BOP clade</taxon>
        <taxon>Pooideae</taxon>
        <taxon>Triticodae</taxon>
        <taxon>Triticeae</taxon>
        <taxon>Triticinae</taxon>
        <taxon>Aegilops</taxon>
    </lineage>
</organism>
<sequence length="45" mass="4883">MAYINISAISLMFYPILAWCLFLSCCSLAATSSTNFTPLRSADAC</sequence>
<reference evidence="2" key="2">
    <citation type="journal article" date="2017" name="Nat. Plants">
        <title>The Aegilops tauschii genome reveals multiple impacts of transposons.</title>
        <authorList>
            <person name="Zhao G."/>
            <person name="Zou C."/>
            <person name="Li K."/>
            <person name="Wang K."/>
            <person name="Li T."/>
            <person name="Gao L."/>
            <person name="Zhang X."/>
            <person name="Wang H."/>
            <person name="Yang Z."/>
            <person name="Liu X."/>
            <person name="Jiang W."/>
            <person name="Mao L."/>
            <person name="Kong X."/>
            <person name="Jiao Y."/>
            <person name="Jia J."/>
        </authorList>
    </citation>
    <scope>NUCLEOTIDE SEQUENCE [LARGE SCALE GENOMIC DNA]</scope>
    <source>
        <strain evidence="2">cv. AL8/78</strain>
    </source>
</reference>
<reference evidence="1" key="5">
    <citation type="journal article" date="2021" name="G3 (Bethesda)">
        <title>Aegilops tauschii genome assembly Aet v5.0 features greater sequence contiguity and improved annotation.</title>
        <authorList>
            <person name="Wang L."/>
            <person name="Zhu T."/>
            <person name="Rodriguez J.C."/>
            <person name="Deal K.R."/>
            <person name="Dubcovsky J."/>
            <person name="McGuire P.E."/>
            <person name="Lux T."/>
            <person name="Spannagl M."/>
            <person name="Mayer K.F.X."/>
            <person name="Baldrich P."/>
            <person name="Meyers B.C."/>
            <person name="Huo N."/>
            <person name="Gu Y.Q."/>
            <person name="Zhou H."/>
            <person name="Devos K.M."/>
            <person name="Bennetzen J.L."/>
            <person name="Unver T."/>
            <person name="Budak H."/>
            <person name="Gulick P.J."/>
            <person name="Galiba G."/>
            <person name="Kalapos B."/>
            <person name="Nelson D.R."/>
            <person name="Li P."/>
            <person name="You F.M."/>
            <person name="Luo M.C."/>
            <person name="Dvorak J."/>
        </authorList>
    </citation>
    <scope>NUCLEOTIDE SEQUENCE [LARGE SCALE GENOMIC DNA]</scope>
    <source>
        <strain evidence="1">cv. AL8/78</strain>
    </source>
</reference>
<reference evidence="1" key="3">
    <citation type="journal article" date="2017" name="Nature">
        <title>Genome sequence of the progenitor of the wheat D genome Aegilops tauschii.</title>
        <authorList>
            <person name="Luo M.C."/>
            <person name="Gu Y.Q."/>
            <person name="Puiu D."/>
            <person name="Wang H."/>
            <person name="Twardziok S.O."/>
            <person name="Deal K.R."/>
            <person name="Huo N."/>
            <person name="Zhu T."/>
            <person name="Wang L."/>
            <person name="Wang Y."/>
            <person name="McGuire P.E."/>
            <person name="Liu S."/>
            <person name="Long H."/>
            <person name="Ramasamy R.K."/>
            <person name="Rodriguez J.C."/>
            <person name="Van S.L."/>
            <person name="Yuan L."/>
            <person name="Wang Z."/>
            <person name="Xia Z."/>
            <person name="Xiao L."/>
            <person name="Anderson O.D."/>
            <person name="Ouyang S."/>
            <person name="Liang Y."/>
            <person name="Zimin A.V."/>
            <person name="Pertea G."/>
            <person name="Qi P."/>
            <person name="Bennetzen J.L."/>
            <person name="Dai X."/>
            <person name="Dawson M.W."/>
            <person name="Muller H.G."/>
            <person name="Kugler K."/>
            <person name="Rivarola-Duarte L."/>
            <person name="Spannagl M."/>
            <person name="Mayer K.F.X."/>
            <person name="Lu F.H."/>
            <person name="Bevan M.W."/>
            <person name="Leroy P."/>
            <person name="Li P."/>
            <person name="You F.M."/>
            <person name="Sun Q."/>
            <person name="Liu Z."/>
            <person name="Lyons E."/>
            <person name="Wicker T."/>
            <person name="Salzberg S.L."/>
            <person name="Devos K.M."/>
            <person name="Dvorak J."/>
        </authorList>
    </citation>
    <scope>NUCLEOTIDE SEQUENCE [LARGE SCALE GENOMIC DNA]</scope>
    <source>
        <strain evidence="1">cv. AL8/78</strain>
    </source>
</reference>
<reference evidence="1" key="4">
    <citation type="submission" date="2019-03" db="UniProtKB">
        <authorList>
            <consortium name="EnsemblPlants"/>
        </authorList>
    </citation>
    <scope>IDENTIFICATION</scope>
</reference>
<dbReference type="AlphaFoldDB" id="A0A452YQ49"/>
<evidence type="ECO:0000313" key="1">
    <source>
        <dbReference type="EnsemblPlants" id="AET1Gv20497400.1"/>
    </source>
</evidence>
<name>A0A452YQ49_AEGTS</name>
<reference evidence="2" key="1">
    <citation type="journal article" date="2014" name="Science">
        <title>Ancient hybridizations among the ancestral genomes of bread wheat.</title>
        <authorList>
            <consortium name="International Wheat Genome Sequencing Consortium,"/>
            <person name="Marcussen T."/>
            <person name="Sandve S.R."/>
            <person name="Heier L."/>
            <person name="Spannagl M."/>
            <person name="Pfeifer M."/>
            <person name="Jakobsen K.S."/>
            <person name="Wulff B.B."/>
            <person name="Steuernagel B."/>
            <person name="Mayer K.F."/>
            <person name="Olsen O.A."/>
        </authorList>
    </citation>
    <scope>NUCLEOTIDE SEQUENCE [LARGE SCALE GENOMIC DNA]</scope>
    <source>
        <strain evidence="2">cv. AL8/78</strain>
    </source>
</reference>
<protein>
    <submittedName>
        <fullName evidence="1">Uncharacterized protein</fullName>
    </submittedName>
</protein>
<keyword evidence="2" id="KW-1185">Reference proteome</keyword>
<dbReference type="Gramene" id="AET1Gv20497400.1">
    <property type="protein sequence ID" value="AET1Gv20497400.1"/>
    <property type="gene ID" value="AET1Gv20497400"/>
</dbReference>
<dbReference type="Proteomes" id="UP000015105">
    <property type="component" value="Chromosome 1D"/>
</dbReference>
<evidence type="ECO:0000313" key="2">
    <source>
        <dbReference type="Proteomes" id="UP000015105"/>
    </source>
</evidence>